<dbReference type="Proteomes" id="UP000255355">
    <property type="component" value="Unassembled WGS sequence"/>
</dbReference>
<dbReference type="STRING" id="1210089.GCA_001613165_06388"/>
<protein>
    <recommendedName>
        <fullName evidence="1">Serine aminopeptidase S33 domain-containing protein</fullName>
    </recommendedName>
</protein>
<dbReference type="OrthoDB" id="9777090at2"/>
<dbReference type="PANTHER" id="PTHR12277:SF81">
    <property type="entry name" value="PROTEIN ABHD13"/>
    <property type="match status" value="1"/>
</dbReference>
<reference evidence="2 3" key="1">
    <citation type="submission" date="2018-07" db="EMBL/GenBank/DDBJ databases">
        <title>Genomic Encyclopedia of Type Strains, Phase IV (KMG-IV): sequencing the most valuable type-strain genomes for metagenomic binning, comparative biology and taxonomic classification.</title>
        <authorList>
            <person name="Goeker M."/>
        </authorList>
    </citation>
    <scope>NUCLEOTIDE SEQUENCE [LARGE SCALE GENOMIC DNA]</scope>
    <source>
        <strain evidence="2 3">DSM 44952</strain>
    </source>
</reference>
<dbReference type="PANTHER" id="PTHR12277">
    <property type="entry name" value="ALPHA/BETA HYDROLASE DOMAIN-CONTAINING PROTEIN"/>
    <property type="match status" value="1"/>
</dbReference>
<feature type="domain" description="Serine aminopeptidase S33" evidence="1">
    <location>
        <begin position="53"/>
        <end position="169"/>
    </location>
</feature>
<accession>A0A370H646</accession>
<sequence>MRHPATRILNALTFMPERRIAITPADVGMAYDDLYFTAADGVRVNGWFVRAEKPIGHILFAHGNAGNIGDRSPVLAMLASAGFDVLVFDYRGYGRSEGSTGEHGSYLDARAARQALLERPGVDPNRVFYLGKSLGGAVMIELATEFPPAGLVLMSTFTGLRDAATAVYPFLPKPFVPNAFPSLRRIRSVRTPVLIMHGDNDELLPVDMGRALYAAAAEPKQLKIYPGAGHNDLIMIPGWTGVIADWARGVLADTSTAAGE</sequence>
<dbReference type="Pfam" id="PF12146">
    <property type="entry name" value="Hydrolase_4"/>
    <property type="match status" value="2"/>
</dbReference>
<organism evidence="2 3">
    <name type="scientific">Nocardia mexicana</name>
    <dbReference type="NCBI Taxonomy" id="279262"/>
    <lineage>
        <taxon>Bacteria</taxon>
        <taxon>Bacillati</taxon>
        <taxon>Actinomycetota</taxon>
        <taxon>Actinomycetes</taxon>
        <taxon>Mycobacteriales</taxon>
        <taxon>Nocardiaceae</taxon>
        <taxon>Nocardia</taxon>
    </lineage>
</organism>
<proteinExistence type="predicted"/>
<evidence type="ECO:0000259" key="1">
    <source>
        <dbReference type="Pfam" id="PF12146"/>
    </source>
</evidence>
<dbReference type="AlphaFoldDB" id="A0A370H646"/>
<keyword evidence="3" id="KW-1185">Reference proteome</keyword>
<dbReference type="Gene3D" id="3.40.50.1820">
    <property type="entry name" value="alpha/beta hydrolase"/>
    <property type="match status" value="1"/>
</dbReference>
<dbReference type="InterPro" id="IPR022742">
    <property type="entry name" value="Hydrolase_4"/>
</dbReference>
<evidence type="ECO:0000313" key="2">
    <source>
        <dbReference type="EMBL" id="RDI49631.1"/>
    </source>
</evidence>
<comment type="caution">
    <text evidence="2">The sequence shown here is derived from an EMBL/GenBank/DDBJ whole genome shotgun (WGS) entry which is preliminary data.</text>
</comment>
<name>A0A370H646_9NOCA</name>
<gene>
    <name evidence="2" type="ORF">DFR68_10665</name>
</gene>
<dbReference type="SUPFAM" id="SSF53474">
    <property type="entry name" value="alpha/beta-Hydrolases"/>
    <property type="match status" value="1"/>
</dbReference>
<dbReference type="EMBL" id="QQAZ01000006">
    <property type="protein sequence ID" value="RDI49631.1"/>
    <property type="molecule type" value="Genomic_DNA"/>
</dbReference>
<dbReference type="InterPro" id="IPR029058">
    <property type="entry name" value="AB_hydrolase_fold"/>
</dbReference>
<feature type="domain" description="Serine aminopeptidase S33" evidence="1">
    <location>
        <begin position="184"/>
        <end position="231"/>
    </location>
</feature>
<dbReference type="RefSeq" id="WP_068028276.1">
    <property type="nucleotide sequence ID" value="NZ_QQAZ01000006.1"/>
</dbReference>
<evidence type="ECO:0000313" key="3">
    <source>
        <dbReference type="Proteomes" id="UP000255355"/>
    </source>
</evidence>